<dbReference type="InterPro" id="IPR030946">
    <property type="entry name" value="EcfA2"/>
</dbReference>
<comment type="function">
    <text evidence="8">ATP-binding (A) component of a common energy-coupling factor (ECF) ABC-transporter complex.</text>
</comment>
<dbReference type="InterPro" id="IPR003593">
    <property type="entry name" value="AAA+_ATPase"/>
</dbReference>
<evidence type="ECO:0000313" key="11">
    <source>
        <dbReference type="Proteomes" id="UP000606193"/>
    </source>
</evidence>
<accession>A0ABR7N0Z6</accession>
<comment type="similarity">
    <text evidence="8">Belongs to the ABC transporter superfamily. Energy-coupling factor EcfA family.</text>
</comment>
<reference evidence="10 11" key="1">
    <citation type="submission" date="2020-08" db="EMBL/GenBank/DDBJ databases">
        <title>Genome public.</title>
        <authorList>
            <person name="Liu C."/>
            <person name="Sun Q."/>
        </authorList>
    </citation>
    <scope>NUCLEOTIDE SEQUENCE [LARGE SCALE GENOMIC DNA]</scope>
    <source>
        <strain evidence="10 11">NSJ-37</strain>
    </source>
</reference>
<dbReference type="Pfam" id="PF00005">
    <property type="entry name" value="ABC_tran"/>
    <property type="match status" value="1"/>
</dbReference>
<evidence type="ECO:0000256" key="7">
    <source>
        <dbReference type="ARBA" id="ARBA00023136"/>
    </source>
</evidence>
<evidence type="ECO:0000313" key="10">
    <source>
        <dbReference type="EMBL" id="MBC8562277.1"/>
    </source>
</evidence>
<comment type="subunit">
    <text evidence="8">Forms a stable energy-coupling factor (ECF) transporter complex composed of 2 membrane-embedded substrate-binding proteins (S component), 2 ATP-binding proteins (A component) and 2 transmembrane proteins (T component).</text>
</comment>
<keyword evidence="6" id="KW-1278">Translocase</keyword>
<evidence type="ECO:0000256" key="2">
    <source>
        <dbReference type="ARBA" id="ARBA00022448"/>
    </source>
</evidence>
<keyword evidence="2 8" id="KW-0813">Transport</keyword>
<dbReference type="CDD" id="cd03225">
    <property type="entry name" value="ABC_cobalt_CbiO_domain1"/>
    <property type="match status" value="1"/>
</dbReference>
<name>A0ABR7N0Z6_9FIRM</name>
<evidence type="ECO:0000256" key="4">
    <source>
        <dbReference type="ARBA" id="ARBA00022741"/>
    </source>
</evidence>
<dbReference type="InterPro" id="IPR017871">
    <property type="entry name" value="ABC_transporter-like_CS"/>
</dbReference>
<dbReference type="EMBL" id="JACRSX010000006">
    <property type="protein sequence ID" value="MBC8562277.1"/>
    <property type="molecule type" value="Genomic_DNA"/>
</dbReference>
<evidence type="ECO:0000256" key="5">
    <source>
        <dbReference type="ARBA" id="ARBA00022840"/>
    </source>
</evidence>
<comment type="caution">
    <text evidence="10">The sequence shown here is derived from an EMBL/GenBank/DDBJ whole genome shotgun (WGS) entry which is preliminary data.</text>
</comment>
<protein>
    <recommendedName>
        <fullName evidence="8">Energy-coupling factor transporter ATP-binding protein EcfA2</fullName>
        <ecNumber evidence="8">7.-.-.-</ecNumber>
    </recommendedName>
</protein>
<dbReference type="PANTHER" id="PTHR43553">
    <property type="entry name" value="HEAVY METAL TRANSPORTER"/>
    <property type="match status" value="1"/>
</dbReference>
<proteinExistence type="inferred from homology"/>
<dbReference type="SMART" id="SM00382">
    <property type="entry name" value="AAA"/>
    <property type="match status" value="1"/>
</dbReference>
<evidence type="ECO:0000256" key="6">
    <source>
        <dbReference type="ARBA" id="ARBA00022967"/>
    </source>
</evidence>
<keyword evidence="5 8" id="KW-0067">ATP-binding</keyword>
<dbReference type="EC" id="7.-.-.-" evidence="8"/>
<dbReference type="PROSITE" id="PS00211">
    <property type="entry name" value="ABC_TRANSPORTER_1"/>
    <property type="match status" value="1"/>
</dbReference>
<sequence length="284" mass="31843">MSIRLENVNYIYGEGTGQEKWALKNINLTLHDNEFVGIVGHTGSGKSTLTQLLNGLEKPSSGQIFYNEQDIQGEGFSKKELRQKVGLVFQYPEHQLFEVSVIKDVEFGPRNLGMNNLEIEKRSFDALKQVGISDDLLDVAPFALSGGQKRRVAIAGVLAMQPEVLILDEPTAGLDPAGRTEILELLQKLHRERNIAVILVSHSMDDVARYAERILVMNQGELVLDGAPEKVFRYRKELREIGLDVPQSTNILYELRDRGMDLDVNGITPEQAAQNIADYLRRQS</sequence>
<dbReference type="InterPro" id="IPR027417">
    <property type="entry name" value="P-loop_NTPase"/>
</dbReference>
<organism evidence="10 11">
    <name type="scientific">Jutongia huaianensis</name>
    <dbReference type="NCBI Taxonomy" id="2763668"/>
    <lineage>
        <taxon>Bacteria</taxon>
        <taxon>Bacillati</taxon>
        <taxon>Bacillota</taxon>
        <taxon>Clostridia</taxon>
        <taxon>Lachnospirales</taxon>
        <taxon>Lachnospiraceae</taxon>
        <taxon>Jutongia</taxon>
    </lineage>
</organism>
<dbReference type="RefSeq" id="WP_249297745.1">
    <property type="nucleotide sequence ID" value="NZ_JACRSX010000006.1"/>
</dbReference>
<dbReference type="Gene3D" id="3.40.50.300">
    <property type="entry name" value="P-loop containing nucleotide triphosphate hydrolases"/>
    <property type="match status" value="1"/>
</dbReference>
<dbReference type="InterPro" id="IPR003439">
    <property type="entry name" value="ABC_transporter-like_ATP-bd"/>
</dbReference>
<comment type="subcellular location">
    <subcellularLocation>
        <location evidence="1 8">Cell membrane</location>
        <topology evidence="1 8">Peripheral membrane protein</topology>
    </subcellularLocation>
</comment>
<dbReference type="Proteomes" id="UP000606193">
    <property type="component" value="Unassembled WGS sequence"/>
</dbReference>
<gene>
    <name evidence="10" type="ORF">H8704_06490</name>
</gene>
<evidence type="ECO:0000259" key="9">
    <source>
        <dbReference type="PROSITE" id="PS50893"/>
    </source>
</evidence>
<dbReference type="InterPro" id="IPR050095">
    <property type="entry name" value="ECF_ABC_transporter_ATP-bd"/>
</dbReference>
<dbReference type="SUPFAM" id="SSF52540">
    <property type="entry name" value="P-loop containing nucleoside triphosphate hydrolases"/>
    <property type="match status" value="1"/>
</dbReference>
<keyword evidence="4 8" id="KW-0547">Nucleotide-binding</keyword>
<dbReference type="NCBIfam" id="TIGR04521">
    <property type="entry name" value="ECF_ATPase_2"/>
    <property type="match status" value="1"/>
</dbReference>
<evidence type="ECO:0000256" key="3">
    <source>
        <dbReference type="ARBA" id="ARBA00022475"/>
    </source>
</evidence>
<feature type="domain" description="ABC transporter" evidence="9">
    <location>
        <begin position="3"/>
        <end position="244"/>
    </location>
</feature>
<keyword evidence="11" id="KW-1185">Reference proteome</keyword>
<dbReference type="PANTHER" id="PTHR43553:SF27">
    <property type="entry name" value="ENERGY-COUPLING FACTOR TRANSPORTER ATP-BINDING PROTEIN ECFA2"/>
    <property type="match status" value="1"/>
</dbReference>
<dbReference type="PROSITE" id="PS50893">
    <property type="entry name" value="ABC_TRANSPORTER_2"/>
    <property type="match status" value="1"/>
</dbReference>
<keyword evidence="7 8" id="KW-0472">Membrane</keyword>
<evidence type="ECO:0000256" key="8">
    <source>
        <dbReference type="RuleBase" id="RU365104"/>
    </source>
</evidence>
<dbReference type="InterPro" id="IPR015856">
    <property type="entry name" value="ABC_transpr_CbiO/EcfA_su"/>
</dbReference>
<keyword evidence="3 8" id="KW-1003">Cell membrane</keyword>
<evidence type="ECO:0000256" key="1">
    <source>
        <dbReference type="ARBA" id="ARBA00004202"/>
    </source>
</evidence>